<dbReference type="PANTHER" id="PTHR43591">
    <property type="entry name" value="METHYLTRANSFERASE"/>
    <property type="match status" value="1"/>
</dbReference>
<keyword evidence="3" id="KW-1185">Reference proteome</keyword>
<dbReference type="Pfam" id="PF08241">
    <property type="entry name" value="Methyltransf_11"/>
    <property type="match status" value="1"/>
</dbReference>
<dbReference type="PANTHER" id="PTHR43591:SF24">
    <property type="entry name" value="2-METHOXY-6-POLYPRENYL-1,4-BENZOQUINOL METHYLASE, MITOCHONDRIAL"/>
    <property type="match status" value="1"/>
</dbReference>
<dbReference type="STRING" id="307121.GA0070620_1912"/>
<dbReference type="InterPro" id="IPR013216">
    <property type="entry name" value="Methyltransf_11"/>
</dbReference>
<keyword evidence="2" id="KW-0489">Methyltransferase</keyword>
<dbReference type="EMBL" id="LT598496">
    <property type="protein sequence ID" value="SBV26423.1"/>
    <property type="molecule type" value="Genomic_DNA"/>
</dbReference>
<dbReference type="AlphaFoldDB" id="A0A1C3N1E5"/>
<reference evidence="3" key="1">
    <citation type="submission" date="2016-06" db="EMBL/GenBank/DDBJ databases">
        <authorList>
            <person name="Varghese N."/>
        </authorList>
    </citation>
    <scope>NUCLEOTIDE SEQUENCE [LARGE SCALE GENOMIC DNA]</scope>
    <source>
        <strain evidence="3">DSM 45344</strain>
    </source>
</reference>
<sequence>MSVALISYDDTDAAAFAATRELPHSGLHRWRHAVQQHLRPRTGTTVLDLGAGTGAWAAAFTDWYGVRVVGVEPSAAMRSRASHRPLLAGDALGLPLRDSTMDAAWLSTMIHHIPDLDAAAHELRRVLRPGAPVLVRSPFPGRHRRISLFKWFPEAVRVLDRYPDVARVRSAFAAAGFPVSTIEAVAQTSAPSLAEAAAHLDRRAHTLLQLITDDEYDAGLARLRTAARDDSGPVVDHLDLLVLR</sequence>
<keyword evidence="2" id="KW-0830">Ubiquinone</keyword>
<evidence type="ECO:0000313" key="2">
    <source>
        <dbReference type="EMBL" id="SBV26423.1"/>
    </source>
</evidence>
<organism evidence="2 3">
    <name type="scientific">Micromonospora krabiensis</name>
    <dbReference type="NCBI Taxonomy" id="307121"/>
    <lineage>
        <taxon>Bacteria</taxon>
        <taxon>Bacillati</taxon>
        <taxon>Actinomycetota</taxon>
        <taxon>Actinomycetes</taxon>
        <taxon>Micromonosporales</taxon>
        <taxon>Micromonosporaceae</taxon>
        <taxon>Micromonospora</taxon>
    </lineage>
</organism>
<name>A0A1C3N1E5_9ACTN</name>
<dbReference type="Proteomes" id="UP000199393">
    <property type="component" value="Chromosome I"/>
</dbReference>
<evidence type="ECO:0000259" key="1">
    <source>
        <dbReference type="Pfam" id="PF08241"/>
    </source>
</evidence>
<protein>
    <submittedName>
        <fullName evidence="2">Ubiquinone/menaquinone biosynthesis C-methylase UbiE</fullName>
    </submittedName>
</protein>
<proteinExistence type="predicted"/>
<feature type="domain" description="Methyltransferase type 11" evidence="1">
    <location>
        <begin position="47"/>
        <end position="132"/>
    </location>
</feature>
<dbReference type="GO" id="GO:0008757">
    <property type="term" value="F:S-adenosylmethionine-dependent methyltransferase activity"/>
    <property type="evidence" value="ECO:0007669"/>
    <property type="project" value="InterPro"/>
</dbReference>
<gene>
    <name evidence="2" type="ORF">GA0070620_1912</name>
</gene>
<dbReference type="Gene3D" id="3.40.50.150">
    <property type="entry name" value="Vaccinia Virus protein VP39"/>
    <property type="match status" value="1"/>
</dbReference>
<dbReference type="InterPro" id="IPR029063">
    <property type="entry name" value="SAM-dependent_MTases_sf"/>
</dbReference>
<dbReference type="SUPFAM" id="SSF53335">
    <property type="entry name" value="S-adenosyl-L-methionine-dependent methyltransferases"/>
    <property type="match status" value="1"/>
</dbReference>
<keyword evidence="2" id="KW-0808">Transferase</keyword>
<accession>A0A1C3N1E5</accession>
<dbReference type="GO" id="GO:0032259">
    <property type="term" value="P:methylation"/>
    <property type="evidence" value="ECO:0007669"/>
    <property type="project" value="UniProtKB-KW"/>
</dbReference>
<evidence type="ECO:0000313" key="3">
    <source>
        <dbReference type="Proteomes" id="UP000199393"/>
    </source>
</evidence>